<evidence type="ECO:0000313" key="2">
    <source>
        <dbReference type="Proteomes" id="UP001144471"/>
    </source>
</evidence>
<accession>A0A9W6LMH8</accession>
<dbReference type="AlphaFoldDB" id="A0A9W6LMH8"/>
<organism evidence="1 2">
    <name type="scientific">Propionigenium maris DSM 9537</name>
    <dbReference type="NCBI Taxonomy" id="1123000"/>
    <lineage>
        <taxon>Bacteria</taxon>
        <taxon>Fusobacteriati</taxon>
        <taxon>Fusobacteriota</taxon>
        <taxon>Fusobacteriia</taxon>
        <taxon>Fusobacteriales</taxon>
        <taxon>Fusobacteriaceae</taxon>
        <taxon>Propionigenium</taxon>
    </lineage>
</organism>
<evidence type="ECO:0000313" key="1">
    <source>
        <dbReference type="EMBL" id="GLI55819.1"/>
    </source>
</evidence>
<comment type="caution">
    <text evidence="1">The sequence shown here is derived from an EMBL/GenBank/DDBJ whole genome shotgun (WGS) entry which is preliminary data.</text>
</comment>
<dbReference type="EMBL" id="BSDY01000005">
    <property type="protein sequence ID" value="GLI55819.1"/>
    <property type="molecule type" value="Genomic_DNA"/>
</dbReference>
<keyword evidence="2" id="KW-1185">Reference proteome</keyword>
<dbReference type="RefSeq" id="WP_281834558.1">
    <property type="nucleotide sequence ID" value="NZ_BSDY01000005.1"/>
</dbReference>
<name>A0A9W6LMH8_9FUSO</name>
<protein>
    <submittedName>
        <fullName evidence="1">Uncharacterized protein</fullName>
    </submittedName>
</protein>
<reference evidence="1" key="1">
    <citation type="submission" date="2022-12" db="EMBL/GenBank/DDBJ databases">
        <title>Reference genome sequencing for broad-spectrum identification of bacterial and archaeal isolates by mass spectrometry.</title>
        <authorList>
            <person name="Sekiguchi Y."/>
            <person name="Tourlousse D.M."/>
        </authorList>
    </citation>
    <scope>NUCLEOTIDE SEQUENCE</scope>
    <source>
        <strain evidence="1">10succ1</strain>
    </source>
</reference>
<dbReference type="Proteomes" id="UP001144471">
    <property type="component" value="Unassembled WGS sequence"/>
</dbReference>
<sequence length="45" mass="5207">MACNKENCVCPKTDCENHGNCCKCINNHREKDSLVYCMREIAEKK</sequence>
<proteinExistence type="predicted"/>
<gene>
    <name evidence="1" type="ORF">PM10SUCC1_13330</name>
</gene>